<feature type="compositionally biased region" description="Pro residues" evidence="3">
    <location>
        <begin position="147"/>
        <end position="156"/>
    </location>
</feature>
<dbReference type="PANTHER" id="PTHR45640:SF32">
    <property type="entry name" value="STRESS-INDUCED PROTEIN 1"/>
    <property type="match status" value="1"/>
</dbReference>
<dbReference type="AlphaFoldDB" id="A0A368GDA7"/>
<reference evidence="5 6" key="1">
    <citation type="submission" date="2014-10" db="EMBL/GenBank/DDBJ databases">
        <title>Draft genome of the hookworm Ancylostoma caninum.</title>
        <authorList>
            <person name="Mitreva M."/>
        </authorList>
    </citation>
    <scope>NUCLEOTIDE SEQUENCE [LARGE SCALE GENOMIC DNA]</scope>
    <source>
        <strain evidence="5 6">Baltimore</strain>
    </source>
</reference>
<dbReference type="GO" id="GO:0009408">
    <property type="term" value="P:response to heat"/>
    <property type="evidence" value="ECO:0007669"/>
    <property type="project" value="TreeGrafter"/>
</dbReference>
<dbReference type="SUPFAM" id="SSF49764">
    <property type="entry name" value="HSP20-like chaperones"/>
    <property type="match status" value="1"/>
</dbReference>
<comment type="similarity">
    <text evidence="1 2">Belongs to the small heat shock protein (HSP20) family.</text>
</comment>
<comment type="caution">
    <text evidence="5">The sequence shown here is derived from an EMBL/GenBank/DDBJ whole genome shotgun (WGS) entry which is preliminary data.</text>
</comment>
<dbReference type="EMBL" id="JOJR01000254">
    <property type="protein sequence ID" value="RCN41000.1"/>
    <property type="molecule type" value="Genomic_DNA"/>
</dbReference>
<dbReference type="PANTHER" id="PTHR45640">
    <property type="entry name" value="HEAT SHOCK PROTEIN HSP-12.2-RELATED"/>
    <property type="match status" value="1"/>
</dbReference>
<proteinExistence type="inferred from homology"/>
<organism evidence="5 6">
    <name type="scientific">Ancylostoma caninum</name>
    <name type="common">Dog hookworm</name>
    <dbReference type="NCBI Taxonomy" id="29170"/>
    <lineage>
        <taxon>Eukaryota</taxon>
        <taxon>Metazoa</taxon>
        <taxon>Ecdysozoa</taxon>
        <taxon>Nematoda</taxon>
        <taxon>Chromadorea</taxon>
        <taxon>Rhabditida</taxon>
        <taxon>Rhabditina</taxon>
        <taxon>Rhabditomorpha</taxon>
        <taxon>Strongyloidea</taxon>
        <taxon>Ancylostomatidae</taxon>
        <taxon>Ancylostomatinae</taxon>
        <taxon>Ancylostoma</taxon>
    </lineage>
</organism>
<dbReference type="OrthoDB" id="1431247at2759"/>
<dbReference type="STRING" id="29170.A0A368GDA7"/>
<evidence type="ECO:0000313" key="5">
    <source>
        <dbReference type="EMBL" id="RCN41000.1"/>
    </source>
</evidence>
<evidence type="ECO:0000256" key="2">
    <source>
        <dbReference type="RuleBase" id="RU003616"/>
    </source>
</evidence>
<dbReference type="InterPro" id="IPR002068">
    <property type="entry name" value="A-crystallin/Hsp20_dom"/>
</dbReference>
<dbReference type="CDD" id="cd06526">
    <property type="entry name" value="metazoan_ACD"/>
    <property type="match status" value="1"/>
</dbReference>
<accession>A0A368GDA7</accession>
<dbReference type="Gene3D" id="2.60.40.790">
    <property type="match status" value="1"/>
</dbReference>
<dbReference type="PROSITE" id="PS01031">
    <property type="entry name" value="SHSP"/>
    <property type="match status" value="1"/>
</dbReference>
<dbReference type="InterPro" id="IPR001436">
    <property type="entry name" value="Alpha-crystallin/sHSP_animal"/>
</dbReference>
<dbReference type="GO" id="GO:0036498">
    <property type="term" value="P:IRE1-mediated unfolded protein response"/>
    <property type="evidence" value="ECO:0007669"/>
    <property type="project" value="TreeGrafter"/>
</dbReference>
<dbReference type="InterPro" id="IPR008978">
    <property type="entry name" value="HSP20-like_chaperone"/>
</dbReference>
<feature type="region of interest" description="Disordered" evidence="3">
    <location>
        <begin position="129"/>
        <end position="156"/>
    </location>
</feature>
<dbReference type="GO" id="GO:0005634">
    <property type="term" value="C:nucleus"/>
    <property type="evidence" value="ECO:0007669"/>
    <property type="project" value="TreeGrafter"/>
</dbReference>
<evidence type="ECO:0000313" key="6">
    <source>
        <dbReference type="Proteomes" id="UP000252519"/>
    </source>
</evidence>
<dbReference type="GO" id="GO:0042026">
    <property type="term" value="P:protein refolding"/>
    <property type="evidence" value="ECO:0007669"/>
    <property type="project" value="TreeGrafter"/>
</dbReference>
<protein>
    <submittedName>
        <fullName evidence="5">Hsp20/alpha crystallin family protein</fullName>
    </submittedName>
</protein>
<evidence type="ECO:0000256" key="3">
    <source>
        <dbReference type="SAM" id="MobiDB-lite"/>
    </source>
</evidence>
<dbReference type="GO" id="GO:0051082">
    <property type="term" value="F:unfolded protein binding"/>
    <property type="evidence" value="ECO:0007669"/>
    <property type="project" value="TreeGrafter"/>
</dbReference>
<keyword evidence="6" id="KW-1185">Reference proteome</keyword>
<dbReference type="GO" id="GO:0005737">
    <property type="term" value="C:cytoplasm"/>
    <property type="evidence" value="ECO:0007669"/>
    <property type="project" value="TreeGrafter"/>
</dbReference>
<name>A0A368GDA7_ANCCA</name>
<gene>
    <name evidence="5" type="ORF">ANCCAN_13060</name>
</gene>
<sequence>MSLWPRSPAWEEQFRDFPFFDRFFDRSMMPYWRNADHSVLHVANETQQVVNNDQKFAVSLDVSQFRPDELKVHIQGHDLIVEGKQQNKSDSSYMERSFVRKWTLPENVNIDGVRSELNDVGHLTVEAPKVGHQLENRRQIPILRSPTGPPPPAPQS</sequence>
<evidence type="ECO:0000259" key="4">
    <source>
        <dbReference type="PROSITE" id="PS01031"/>
    </source>
</evidence>
<dbReference type="Proteomes" id="UP000252519">
    <property type="component" value="Unassembled WGS sequence"/>
</dbReference>
<evidence type="ECO:0000256" key="1">
    <source>
        <dbReference type="PROSITE-ProRule" id="PRU00285"/>
    </source>
</evidence>
<dbReference type="Pfam" id="PF00011">
    <property type="entry name" value="HSP20"/>
    <property type="match status" value="1"/>
</dbReference>
<feature type="domain" description="SHSP" evidence="4">
    <location>
        <begin position="38"/>
        <end position="145"/>
    </location>
</feature>